<evidence type="ECO:0000259" key="1">
    <source>
        <dbReference type="Pfam" id="PF01408"/>
    </source>
</evidence>
<dbReference type="Gene3D" id="3.40.50.720">
    <property type="entry name" value="NAD(P)-binding Rossmann-like Domain"/>
    <property type="match status" value="1"/>
</dbReference>
<dbReference type="PANTHER" id="PTHR43377:SF1">
    <property type="entry name" value="BILIVERDIN REDUCTASE A"/>
    <property type="match status" value="1"/>
</dbReference>
<dbReference type="EMBL" id="CASHTH010000944">
    <property type="protein sequence ID" value="CAI8009316.1"/>
    <property type="molecule type" value="Genomic_DNA"/>
</dbReference>
<accession>A0AA35REP6</accession>
<comment type="caution">
    <text evidence="2">The sequence shown here is derived from an EMBL/GenBank/DDBJ whole genome shotgun (WGS) entry which is preliminary data.</text>
</comment>
<dbReference type="InterPro" id="IPR000683">
    <property type="entry name" value="Gfo/Idh/MocA-like_OxRdtase_N"/>
</dbReference>
<dbReference type="Proteomes" id="UP001174909">
    <property type="component" value="Unassembled WGS sequence"/>
</dbReference>
<sequence>MTRCATISGRGMGMMHGGNFHNHPDAEVVAVCDMDPELLAKAKEHFGIPGYPTIEELLANCDPDLVLLIVNETRRIPPLRQLLEAGQNVFTEKPLCGLEGQERLREEDLGIAAPAIATWRDSNLKFGIDFNYRFMHHFRKLHDDVAEGRLGEIRMVHARAHFNCWSHVIDQILWTVGRPEWVSVVGDPNESRGWGRLIHIGWENGVIGSLSGTNLWGYDDHPLRVKVLGDEFYAEAKGLEGSYSRRKANNSEIEEVWEAEQDKPEMPESFKRMADGVIKAIHADTPFPADGEAAWNELLFEAAVHRSALQNNARVFLADVEEDAFA</sequence>
<feature type="domain" description="Gfo/Idh/MocA-like oxidoreductase N-terminal" evidence="1">
    <location>
        <begin position="11"/>
        <end position="96"/>
    </location>
</feature>
<gene>
    <name evidence="2" type="ORF">GBAR_LOCUS6282</name>
</gene>
<protein>
    <recommendedName>
        <fullName evidence="1">Gfo/Idh/MocA-like oxidoreductase N-terminal domain-containing protein</fullName>
    </recommendedName>
</protein>
<dbReference type="InterPro" id="IPR051450">
    <property type="entry name" value="Gfo/Idh/MocA_Oxidoreductases"/>
</dbReference>
<dbReference type="SUPFAM" id="SSF55347">
    <property type="entry name" value="Glyceraldehyde-3-phosphate dehydrogenase-like, C-terminal domain"/>
    <property type="match status" value="1"/>
</dbReference>
<dbReference type="SUPFAM" id="SSF51735">
    <property type="entry name" value="NAD(P)-binding Rossmann-fold domains"/>
    <property type="match status" value="1"/>
</dbReference>
<name>A0AA35REP6_GEOBA</name>
<dbReference type="GO" id="GO:0000166">
    <property type="term" value="F:nucleotide binding"/>
    <property type="evidence" value="ECO:0007669"/>
    <property type="project" value="InterPro"/>
</dbReference>
<evidence type="ECO:0000313" key="2">
    <source>
        <dbReference type="EMBL" id="CAI8009316.1"/>
    </source>
</evidence>
<dbReference type="Gene3D" id="3.30.360.10">
    <property type="entry name" value="Dihydrodipicolinate Reductase, domain 2"/>
    <property type="match status" value="1"/>
</dbReference>
<reference evidence="2" key="1">
    <citation type="submission" date="2023-03" db="EMBL/GenBank/DDBJ databases">
        <authorList>
            <person name="Steffen K."/>
            <person name="Cardenas P."/>
        </authorList>
    </citation>
    <scope>NUCLEOTIDE SEQUENCE</scope>
</reference>
<dbReference type="AlphaFoldDB" id="A0AA35REP6"/>
<organism evidence="2 3">
    <name type="scientific">Geodia barretti</name>
    <name type="common">Barrett's horny sponge</name>
    <dbReference type="NCBI Taxonomy" id="519541"/>
    <lineage>
        <taxon>Eukaryota</taxon>
        <taxon>Metazoa</taxon>
        <taxon>Porifera</taxon>
        <taxon>Demospongiae</taxon>
        <taxon>Heteroscleromorpha</taxon>
        <taxon>Tetractinellida</taxon>
        <taxon>Astrophorina</taxon>
        <taxon>Geodiidae</taxon>
        <taxon>Geodia</taxon>
    </lineage>
</organism>
<evidence type="ECO:0000313" key="3">
    <source>
        <dbReference type="Proteomes" id="UP001174909"/>
    </source>
</evidence>
<dbReference type="Pfam" id="PF01408">
    <property type="entry name" value="GFO_IDH_MocA"/>
    <property type="match status" value="1"/>
</dbReference>
<dbReference type="PANTHER" id="PTHR43377">
    <property type="entry name" value="BILIVERDIN REDUCTASE A"/>
    <property type="match status" value="1"/>
</dbReference>
<keyword evidence="3" id="KW-1185">Reference proteome</keyword>
<proteinExistence type="predicted"/>
<dbReference type="InterPro" id="IPR036291">
    <property type="entry name" value="NAD(P)-bd_dom_sf"/>
</dbReference>